<protein>
    <submittedName>
        <fullName evidence="2">(rape) hypothetical protein</fullName>
    </submittedName>
</protein>
<dbReference type="PANTHER" id="PTHR36010:SF1">
    <property type="entry name" value="CYTOCHROME C BIOGENESIS CCMF C-TERMINAL-LIKE MITOCHONDRIAL PROTEIN-RELATED"/>
    <property type="match status" value="1"/>
</dbReference>
<gene>
    <name evidence="2" type="ORF">DARMORV10_C01P34960.1</name>
</gene>
<dbReference type="GO" id="GO:0017004">
    <property type="term" value="P:cytochrome complex assembly"/>
    <property type="evidence" value="ECO:0007669"/>
    <property type="project" value="InterPro"/>
</dbReference>
<feature type="compositionally biased region" description="Basic residues" evidence="1">
    <location>
        <begin position="36"/>
        <end position="46"/>
    </location>
</feature>
<accession>A0A816RGL8</accession>
<dbReference type="AlphaFoldDB" id="A0A816RGL8"/>
<feature type="compositionally biased region" description="Basic and acidic residues" evidence="1">
    <location>
        <begin position="51"/>
        <end position="62"/>
    </location>
</feature>
<evidence type="ECO:0000313" key="2">
    <source>
        <dbReference type="EMBL" id="CAF2075098.1"/>
    </source>
</evidence>
<evidence type="ECO:0000256" key="1">
    <source>
        <dbReference type="SAM" id="MobiDB-lite"/>
    </source>
</evidence>
<proteinExistence type="predicted"/>
<organism evidence="2">
    <name type="scientific">Brassica napus</name>
    <name type="common">Rape</name>
    <dbReference type="NCBI Taxonomy" id="3708"/>
    <lineage>
        <taxon>Eukaryota</taxon>
        <taxon>Viridiplantae</taxon>
        <taxon>Streptophyta</taxon>
        <taxon>Embryophyta</taxon>
        <taxon>Tracheophyta</taxon>
        <taxon>Spermatophyta</taxon>
        <taxon>Magnoliopsida</taxon>
        <taxon>eudicotyledons</taxon>
        <taxon>Gunneridae</taxon>
        <taxon>Pentapetalae</taxon>
        <taxon>rosids</taxon>
        <taxon>malvids</taxon>
        <taxon>Brassicales</taxon>
        <taxon>Brassicaceae</taxon>
        <taxon>Brassiceae</taxon>
        <taxon>Brassica</taxon>
    </lineage>
</organism>
<feature type="region of interest" description="Disordered" evidence="1">
    <location>
        <begin position="28"/>
        <end position="68"/>
    </location>
</feature>
<dbReference type="PANTHER" id="PTHR36010">
    <property type="entry name" value="CYTOCHROME C BIOGENESIS CCMF C-TERMINAL-LIKE MITOCHONDRIAL PROTEIN-RELATED"/>
    <property type="match status" value="1"/>
</dbReference>
<dbReference type="Proteomes" id="UP001295469">
    <property type="component" value="Chromosome C01"/>
</dbReference>
<dbReference type="EMBL" id="HG994365">
    <property type="protein sequence ID" value="CAF2075098.1"/>
    <property type="molecule type" value="Genomic_DNA"/>
</dbReference>
<sequence length="68" mass="7798">MVVPCGTAAPVLLKWFVSRDVPTGVPFSNARDRSAKRAWARRRKGQTLRPNRNEQRENDKMRCSGHPH</sequence>
<reference evidence="2" key="1">
    <citation type="submission" date="2021-01" db="EMBL/GenBank/DDBJ databases">
        <authorList>
            <consortium name="Genoscope - CEA"/>
            <person name="William W."/>
        </authorList>
    </citation>
    <scope>NUCLEOTIDE SEQUENCE</scope>
</reference>
<dbReference type="InterPro" id="IPR044955">
    <property type="entry name" value="CCMFC"/>
</dbReference>
<name>A0A816RGL8_BRANA</name>